<organism evidence="1 2">
    <name type="scientific">Allacma fusca</name>
    <dbReference type="NCBI Taxonomy" id="39272"/>
    <lineage>
        <taxon>Eukaryota</taxon>
        <taxon>Metazoa</taxon>
        <taxon>Ecdysozoa</taxon>
        <taxon>Arthropoda</taxon>
        <taxon>Hexapoda</taxon>
        <taxon>Collembola</taxon>
        <taxon>Symphypleona</taxon>
        <taxon>Sminthuridae</taxon>
        <taxon>Allacma</taxon>
    </lineage>
</organism>
<dbReference type="Proteomes" id="UP000708208">
    <property type="component" value="Unassembled WGS sequence"/>
</dbReference>
<feature type="non-terminal residue" evidence="1">
    <location>
        <position position="1"/>
    </location>
</feature>
<evidence type="ECO:0000313" key="2">
    <source>
        <dbReference type="Proteomes" id="UP000708208"/>
    </source>
</evidence>
<reference evidence="1" key="1">
    <citation type="submission" date="2021-06" db="EMBL/GenBank/DDBJ databases">
        <authorList>
            <person name="Hodson N. C."/>
            <person name="Mongue J. A."/>
            <person name="Jaron S. K."/>
        </authorList>
    </citation>
    <scope>NUCLEOTIDE SEQUENCE</scope>
</reference>
<sequence length="14" mass="1644">MKLSKTTWNFSVTT</sequence>
<name>A0A8J2PVB1_9HEXA</name>
<gene>
    <name evidence="1" type="ORF">AFUS01_LOCUS39358</name>
</gene>
<accession>A0A8J2PVB1</accession>
<dbReference type="EMBL" id="CAJVCH010551734">
    <property type="protein sequence ID" value="CAG7829497.1"/>
    <property type="molecule type" value="Genomic_DNA"/>
</dbReference>
<proteinExistence type="predicted"/>
<protein>
    <submittedName>
        <fullName evidence="1">Uncharacterized protein</fullName>
    </submittedName>
</protein>
<evidence type="ECO:0000313" key="1">
    <source>
        <dbReference type="EMBL" id="CAG7829497.1"/>
    </source>
</evidence>
<comment type="caution">
    <text evidence="1">The sequence shown here is derived from an EMBL/GenBank/DDBJ whole genome shotgun (WGS) entry which is preliminary data.</text>
</comment>
<keyword evidence="2" id="KW-1185">Reference proteome</keyword>